<dbReference type="Gene3D" id="3.40.390.10">
    <property type="entry name" value="Collagenase (Catalytic Domain)"/>
    <property type="match status" value="1"/>
</dbReference>
<evidence type="ECO:0000256" key="3">
    <source>
        <dbReference type="ARBA" id="ARBA00022837"/>
    </source>
</evidence>
<evidence type="ECO:0000256" key="2">
    <source>
        <dbReference type="ARBA" id="ARBA00022737"/>
    </source>
</evidence>
<dbReference type="PANTHER" id="PTHR11878">
    <property type="entry name" value="SODIUM/CALCIUM EXCHANGER"/>
    <property type="match status" value="1"/>
</dbReference>
<protein>
    <submittedName>
        <fullName evidence="7">Calx-beta domain-containing protein</fullName>
    </submittedName>
</protein>
<keyword evidence="4" id="KW-0813">Transport</keyword>
<keyword evidence="3" id="KW-0106">Calcium</keyword>
<dbReference type="PANTHER" id="PTHR11878:SF65">
    <property type="entry name" value="NA_CA-EXCHANGE PROTEIN, ISOFORM G"/>
    <property type="match status" value="1"/>
</dbReference>
<keyword evidence="8" id="KW-1185">Reference proteome</keyword>
<dbReference type="Gene3D" id="2.60.40.2030">
    <property type="match status" value="2"/>
</dbReference>
<comment type="caution">
    <text evidence="7">The sequence shown here is derived from an EMBL/GenBank/DDBJ whole genome shotgun (WGS) entry which is preliminary data.</text>
</comment>
<dbReference type="InterPro" id="IPR051171">
    <property type="entry name" value="CaCA"/>
</dbReference>
<reference evidence="7 8" key="1">
    <citation type="submission" date="2023-07" db="EMBL/GenBank/DDBJ databases">
        <title>Alkalimonas sp., MEB108 novel, alkaliphilic bacterium isolated from Lonar Lake, India.</title>
        <authorList>
            <person name="Joshi A."/>
            <person name="Thite S."/>
        </authorList>
    </citation>
    <scope>NUCLEOTIDE SEQUENCE [LARGE SCALE GENOMIC DNA]</scope>
    <source>
        <strain evidence="7 8">MEB108</strain>
    </source>
</reference>
<organism evidence="7 8">
    <name type="scientific">Alkalimonas cellulosilytica</name>
    <dbReference type="NCBI Taxonomy" id="3058395"/>
    <lineage>
        <taxon>Bacteria</taxon>
        <taxon>Pseudomonadati</taxon>
        <taxon>Pseudomonadota</taxon>
        <taxon>Gammaproteobacteria</taxon>
        <taxon>Alkalimonas</taxon>
    </lineage>
</organism>
<evidence type="ECO:0000256" key="5">
    <source>
        <dbReference type="SAM" id="SignalP"/>
    </source>
</evidence>
<evidence type="ECO:0000313" key="8">
    <source>
        <dbReference type="Proteomes" id="UP001336314"/>
    </source>
</evidence>
<dbReference type="RefSeq" id="WP_330130400.1">
    <property type="nucleotide sequence ID" value="NZ_JAUHLI010000034.1"/>
</dbReference>
<gene>
    <name evidence="7" type="ORF">QWY20_18200</name>
</gene>
<name>A0ABU7JA43_9GAMM</name>
<keyword evidence="2" id="KW-0677">Repeat</keyword>
<dbReference type="Pfam" id="PF13688">
    <property type="entry name" value="Reprolysin_5"/>
    <property type="match status" value="1"/>
</dbReference>
<dbReference type="Pfam" id="PF03160">
    <property type="entry name" value="Calx-beta"/>
    <property type="match status" value="2"/>
</dbReference>
<evidence type="ECO:0000313" key="7">
    <source>
        <dbReference type="EMBL" id="MEE2003381.1"/>
    </source>
</evidence>
<dbReference type="SUPFAM" id="SSF141072">
    <property type="entry name" value="CalX-like"/>
    <property type="match status" value="2"/>
</dbReference>
<dbReference type="SMART" id="SM00237">
    <property type="entry name" value="Calx_beta"/>
    <property type="match status" value="2"/>
</dbReference>
<evidence type="ECO:0000256" key="1">
    <source>
        <dbReference type="ARBA" id="ARBA00022729"/>
    </source>
</evidence>
<dbReference type="InterPro" id="IPR003644">
    <property type="entry name" value="Calx_beta"/>
</dbReference>
<feature type="signal peptide" evidence="5">
    <location>
        <begin position="1"/>
        <end position="19"/>
    </location>
</feature>
<dbReference type="EMBL" id="JAUHLI010000034">
    <property type="protein sequence ID" value="MEE2003381.1"/>
    <property type="molecule type" value="Genomic_DNA"/>
</dbReference>
<feature type="domain" description="Calx-beta" evidence="6">
    <location>
        <begin position="393"/>
        <end position="491"/>
    </location>
</feature>
<dbReference type="InterPro" id="IPR038081">
    <property type="entry name" value="CalX-like_sf"/>
</dbReference>
<dbReference type="InterPro" id="IPR024079">
    <property type="entry name" value="MetalloPept_cat_dom_sf"/>
</dbReference>
<sequence>MLRTYFPLALVANSFSVVADIPHAHTTACNDATHPHSFSVTLTELKARSQERVSAMGVSADTNFVIDLMAFYQPSYAEKMGAQWVHQRIQDMVDNTNLALSNSGIDAEIRLVNAQAITGIPDDMPYLDTVGTVDASGISSARILNPYEGFPENTIYTAFGADLAVYIRDWNEDLQPAEVLGYGELGGELSTVFDGATAGKNNADFVLAHEIGHNFNAGHLTDDGGFTFLPAAHAYECANRVTVMGPAQPNGHRFYSSPDIVVDGEVCGIAGVADNTSVIREYAPLAAERRNAPSTVGTVSFVDSTYTINPGDNTAAILLRRTGDLTVSTSVQVALFDGTAIEGRDFFTSYERIEFLPGEETVTFSVELANEPKGVANLQLRYPYRLDIETASAELVLSENYYPGVFGLSGSSSVMENAGSYNFTIERTGGSDGEYSVRVYTENGTRVAGTHYQALDEVIIFADGETVKQRSVTIIDNTIVDPDGTFYIRLDGMGADTNPDASDLVVTIVNNDVAEQPKPQEPTSSGGSFGAFSIIALLLLGIRRLLPWK</sequence>
<dbReference type="Proteomes" id="UP001336314">
    <property type="component" value="Unassembled WGS sequence"/>
</dbReference>
<evidence type="ECO:0000259" key="6">
    <source>
        <dbReference type="SMART" id="SM00237"/>
    </source>
</evidence>
<keyword evidence="1 5" id="KW-0732">Signal</keyword>
<feature type="domain" description="Calx-beta" evidence="6">
    <location>
        <begin position="287"/>
        <end position="369"/>
    </location>
</feature>
<keyword evidence="4" id="KW-0406">Ion transport</keyword>
<accession>A0ABU7JA43</accession>
<evidence type="ECO:0000256" key="4">
    <source>
        <dbReference type="ARBA" id="ARBA00023065"/>
    </source>
</evidence>
<dbReference type="SUPFAM" id="SSF55486">
    <property type="entry name" value="Metalloproteases ('zincins'), catalytic domain"/>
    <property type="match status" value="1"/>
</dbReference>
<feature type="chain" id="PRO_5045333503" evidence="5">
    <location>
        <begin position="20"/>
        <end position="549"/>
    </location>
</feature>
<proteinExistence type="predicted"/>